<name>A0A6L6XVC1_9ACTN</name>
<evidence type="ECO:0000313" key="3">
    <source>
        <dbReference type="Proteomes" id="UP000473525"/>
    </source>
</evidence>
<comment type="caution">
    <text evidence="2">The sequence shown here is derived from an EMBL/GenBank/DDBJ whole genome shotgun (WGS) entry which is preliminary data.</text>
</comment>
<dbReference type="Proteomes" id="UP000473525">
    <property type="component" value="Unassembled WGS sequence"/>
</dbReference>
<keyword evidence="3" id="KW-1185">Reference proteome</keyword>
<gene>
    <name evidence="2" type="ORF">GON03_19260</name>
</gene>
<dbReference type="RefSeq" id="WP_157346141.1">
    <property type="nucleotide sequence ID" value="NZ_WSEK01000005.1"/>
</dbReference>
<sequence>MRKSSTARSTIARIAANERWAKTEDRSAATQPARDAMARKFEDQVDPDRVLPAAERAKRAENAKRAHYQRIALKSAQARRAKKSA</sequence>
<feature type="region of interest" description="Disordered" evidence="1">
    <location>
        <begin position="1"/>
        <end position="35"/>
    </location>
</feature>
<protein>
    <submittedName>
        <fullName evidence="2">Uncharacterized protein</fullName>
    </submittedName>
</protein>
<accession>A0A6L6XVC1</accession>
<reference evidence="2 3" key="1">
    <citation type="submission" date="2019-12" db="EMBL/GenBank/DDBJ databases">
        <authorList>
            <person name="Huq M.A."/>
        </authorList>
    </citation>
    <scope>NUCLEOTIDE SEQUENCE [LARGE SCALE GENOMIC DNA]</scope>
    <source>
        <strain evidence="2 3">MAH-18</strain>
    </source>
</reference>
<dbReference type="AlphaFoldDB" id="A0A6L6XVC1"/>
<evidence type="ECO:0000313" key="2">
    <source>
        <dbReference type="EMBL" id="MVQ51324.1"/>
    </source>
</evidence>
<proteinExistence type="predicted"/>
<evidence type="ECO:0000256" key="1">
    <source>
        <dbReference type="SAM" id="MobiDB-lite"/>
    </source>
</evidence>
<dbReference type="EMBL" id="WSEK01000005">
    <property type="protein sequence ID" value="MVQ51324.1"/>
    <property type="molecule type" value="Genomic_DNA"/>
</dbReference>
<organism evidence="2 3">
    <name type="scientific">Nocardioides agri</name>
    <dbReference type="NCBI Taxonomy" id="2682843"/>
    <lineage>
        <taxon>Bacteria</taxon>
        <taxon>Bacillati</taxon>
        <taxon>Actinomycetota</taxon>
        <taxon>Actinomycetes</taxon>
        <taxon>Propionibacteriales</taxon>
        <taxon>Nocardioidaceae</taxon>
        <taxon>Nocardioides</taxon>
    </lineage>
</organism>